<evidence type="ECO:0000256" key="3">
    <source>
        <dbReference type="ARBA" id="ARBA00023163"/>
    </source>
</evidence>
<keyword evidence="6" id="KW-1185">Reference proteome</keyword>
<dbReference type="GO" id="GO:0003677">
    <property type="term" value="F:DNA binding"/>
    <property type="evidence" value="ECO:0007669"/>
    <property type="project" value="UniProtKB-KW"/>
</dbReference>
<evidence type="ECO:0000259" key="4">
    <source>
        <dbReference type="PROSITE" id="PS51063"/>
    </source>
</evidence>
<dbReference type="InterPro" id="IPR018335">
    <property type="entry name" value="Tscrpt_reg_HTH_Crp-type_CS"/>
</dbReference>
<dbReference type="InterPro" id="IPR012318">
    <property type="entry name" value="HTH_CRP"/>
</dbReference>
<keyword evidence="2" id="KW-0238">DNA-binding</keyword>
<dbReference type="AlphaFoldDB" id="A0A8K1ZXL9"/>
<dbReference type="CDD" id="cd00092">
    <property type="entry name" value="HTH_CRP"/>
    <property type="match status" value="1"/>
</dbReference>
<sequence>MSILIHNRRDPQPQRSFVSSRLRGDVLQNPSLPPRRNQTFRKRELIPLPQDILWRLEAGTVRTFTLAEDGALITLGLWGVGDVVGSALAQIRPHQAECLSTVNVSPLVTVHSAYLNQILLAHLHQSQELLSIRSGPMQQRLLQLLDWLALKFGRSTDQGIHLNIRLTHQEIADILGTTRVTVTRLLSHLESEKYLSWICGRILLPIPQQRLSITGQQ</sequence>
<dbReference type="PROSITE" id="PS51063">
    <property type="entry name" value="HTH_CRP_2"/>
    <property type="match status" value="1"/>
</dbReference>
<proteinExistence type="predicted"/>
<dbReference type="Proteomes" id="UP000607397">
    <property type="component" value="Unassembled WGS sequence"/>
</dbReference>
<name>A0A8K1ZXL9_9CYAN</name>
<organism evidence="5 6">
    <name type="scientific">Petrachloros mirabilis ULC683</name>
    <dbReference type="NCBI Taxonomy" id="2781853"/>
    <lineage>
        <taxon>Bacteria</taxon>
        <taxon>Bacillati</taxon>
        <taxon>Cyanobacteriota</taxon>
        <taxon>Cyanophyceae</taxon>
        <taxon>Synechococcales</taxon>
        <taxon>Petrachlorosaceae</taxon>
        <taxon>Petrachloros</taxon>
        <taxon>Petrachloros mirabilis</taxon>
    </lineage>
</organism>
<evidence type="ECO:0000313" key="5">
    <source>
        <dbReference type="EMBL" id="NCJ06768.1"/>
    </source>
</evidence>
<dbReference type="GO" id="GO:0003700">
    <property type="term" value="F:DNA-binding transcription factor activity"/>
    <property type="evidence" value="ECO:0007669"/>
    <property type="project" value="InterPro"/>
</dbReference>
<evidence type="ECO:0000256" key="2">
    <source>
        <dbReference type="ARBA" id="ARBA00023125"/>
    </source>
</evidence>
<dbReference type="Pfam" id="PF13545">
    <property type="entry name" value="HTH_Crp_2"/>
    <property type="match status" value="1"/>
</dbReference>
<dbReference type="EMBL" id="WVIC01000016">
    <property type="protein sequence ID" value="NCJ06768.1"/>
    <property type="molecule type" value="Genomic_DNA"/>
</dbReference>
<accession>A0A8K1ZXL9</accession>
<dbReference type="PRINTS" id="PR00034">
    <property type="entry name" value="HTHCRP"/>
</dbReference>
<dbReference type="SUPFAM" id="SSF51206">
    <property type="entry name" value="cAMP-binding domain-like"/>
    <property type="match status" value="1"/>
</dbReference>
<comment type="caution">
    <text evidence="5">The sequence shown here is derived from an EMBL/GenBank/DDBJ whole genome shotgun (WGS) entry which is preliminary data.</text>
</comment>
<evidence type="ECO:0000256" key="1">
    <source>
        <dbReference type="ARBA" id="ARBA00023015"/>
    </source>
</evidence>
<dbReference type="SUPFAM" id="SSF46785">
    <property type="entry name" value="Winged helix' DNA-binding domain"/>
    <property type="match status" value="1"/>
</dbReference>
<gene>
    <name evidence="5" type="ORF">GS597_09655</name>
</gene>
<protein>
    <submittedName>
        <fullName evidence="5">Helix-turn-helix domain-containing protein</fullName>
    </submittedName>
</protein>
<keyword evidence="1" id="KW-0805">Transcription regulation</keyword>
<dbReference type="InterPro" id="IPR036388">
    <property type="entry name" value="WH-like_DNA-bd_sf"/>
</dbReference>
<dbReference type="InterPro" id="IPR018490">
    <property type="entry name" value="cNMP-bd_dom_sf"/>
</dbReference>
<reference evidence="5" key="1">
    <citation type="submission" date="2019-12" db="EMBL/GenBank/DDBJ databases">
        <title>High-Quality draft genome sequences of three cyanobacteria isolated from the limestone walls of the Old Cathedral of Coimbra.</title>
        <authorList>
            <person name="Tiago I."/>
            <person name="Soares F."/>
            <person name="Portugal A."/>
        </authorList>
    </citation>
    <scope>NUCLEOTIDE SEQUENCE [LARGE SCALE GENOMIC DNA]</scope>
    <source>
        <strain evidence="5">C</strain>
    </source>
</reference>
<dbReference type="RefSeq" id="WP_161825243.1">
    <property type="nucleotide sequence ID" value="NZ_WVIC01000016.1"/>
</dbReference>
<dbReference type="PROSITE" id="PS00042">
    <property type="entry name" value="HTH_CRP_1"/>
    <property type="match status" value="1"/>
</dbReference>
<dbReference type="SMART" id="SM00419">
    <property type="entry name" value="HTH_CRP"/>
    <property type="match status" value="1"/>
</dbReference>
<keyword evidence="3" id="KW-0804">Transcription</keyword>
<evidence type="ECO:0000313" key="6">
    <source>
        <dbReference type="Proteomes" id="UP000607397"/>
    </source>
</evidence>
<dbReference type="Gene3D" id="1.10.10.10">
    <property type="entry name" value="Winged helix-like DNA-binding domain superfamily/Winged helix DNA-binding domain"/>
    <property type="match status" value="1"/>
</dbReference>
<feature type="domain" description="HTH crp-type" evidence="4">
    <location>
        <begin position="135"/>
        <end position="208"/>
    </location>
</feature>
<dbReference type="InterPro" id="IPR036390">
    <property type="entry name" value="WH_DNA-bd_sf"/>
</dbReference>